<dbReference type="InterPro" id="IPR036322">
    <property type="entry name" value="WD40_repeat_dom_sf"/>
</dbReference>
<dbReference type="InParanoid" id="A0A1Y2GZW1"/>
<evidence type="ECO:0000256" key="5">
    <source>
        <dbReference type="ARBA" id="ARBA00022574"/>
    </source>
</evidence>
<feature type="domain" description="DDB1- and CUL4-associated factor 12 beta-propeller" evidence="11">
    <location>
        <begin position="5"/>
        <end position="295"/>
    </location>
</feature>
<evidence type="ECO:0000256" key="4">
    <source>
        <dbReference type="ARBA" id="ARBA00022490"/>
    </source>
</evidence>
<comment type="similarity">
    <text evidence="9">Belongs to the WD repeat DCAF12 family.</text>
</comment>
<evidence type="ECO:0000256" key="8">
    <source>
        <dbReference type="ARBA" id="ARBA00023242"/>
    </source>
</evidence>
<comment type="pathway">
    <text evidence="3">Protein modification; protein ubiquitination.</text>
</comment>
<keyword evidence="4" id="KW-0963">Cytoplasm</keyword>
<evidence type="ECO:0000259" key="11">
    <source>
        <dbReference type="Pfam" id="PF23760"/>
    </source>
</evidence>
<organism evidence="12 13">
    <name type="scientific">Lobosporangium transversale</name>
    <dbReference type="NCBI Taxonomy" id="64571"/>
    <lineage>
        <taxon>Eukaryota</taxon>
        <taxon>Fungi</taxon>
        <taxon>Fungi incertae sedis</taxon>
        <taxon>Mucoromycota</taxon>
        <taxon>Mortierellomycotina</taxon>
        <taxon>Mortierellomycetes</taxon>
        <taxon>Mortierellales</taxon>
        <taxon>Mortierellaceae</taxon>
        <taxon>Lobosporangium</taxon>
    </lineage>
</organism>
<evidence type="ECO:0000256" key="3">
    <source>
        <dbReference type="ARBA" id="ARBA00004906"/>
    </source>
</evidence>
<name>A0A1Y2GZW1_9FUNG</name>
<dbReference type="InterPro" id="IPR056151">
    <property type="entry name" value="Beta-prop_DCAF12"/>
</dbReference>
<keyword evidence="7" id="KW-0833">Ubl conjugation pathway</keyword>
<dbReference type="GO" id="GO:0005737">
    <property type="term" value="C:cytoplasm"/>
    <property type="evidence" value="ECO:0007669"/>
    <property type="project" value="UniProtKB-SubCell"/>
</dbReference>
<dbReference type="InterPro" id="IPR015943">
    <property type="entry name" value="WD40/YVTN_repeat-like_dom_sf"/>
</dbReference>
<dbReference type="PROSITE" id="PS50294">
    <property type="entry name" value="WD_REPEATS_REGION"/>
    <property type="match status" value="1"/>
</dbReference>
<protein>
    <submittedName>
        <fullName evidence="12">WD40-repeat-containing domain protein</fullName>
    </submittedName>
</protein>
<evidence type="ECO:0000256" key="10">
    <source>
        <dbReference type="PROSITE-ProRule" id="PRU00221"/>
    </source>
</evidence>
<dbReference type="Proteomes" id="UP000193648">
    <property type="component" value="Unassembled WGS sequence"/>
</dbReference>
<dbReference type="STRING" id="64571.A0A1Y2GZW1"/>
<keyword evidence="8" id="KW-0539">Nucleus</keyword>
<dbReference type="Gene3D" id="2.130.10.10">
    <property type="entry name" value="YVTN repeat-like/Quinoprotein amine dehydrogenase"/>
    <property type="match status" value="2"/>
</dbReference>
<dbReference type="InterPro" id="IPR001680">
    <property type="entry name" value="WD40_rpt"/>
</dbReference>
<dbReference type="OrthoDB" id="10251741at2759"/>
<dbReference type="GO" id="GO:0005634">
    <property type="term" value="C:nucleus"/>
    <property type="evidence" value="ECO:0007669"/>
    <property type="project" value="UniProtKB-SubCell"/>
</dbReference>
<evidence type="ECO:0000256" key="7">
    <source>
        <dbReference type="ARBA" id="ARBA00022786"/>
    </source>
</evidence>
<evidence type="ECO:0000256" key="2">
    <source>
        <dbReference type="ARBA" id="ARBA00004496"/>
    </source>
</evidence>
<evidence type="ECO:0000313" key="12">
    <source>
        <dbReference type="EMBL" id="ORZ26352.1"/>
    </source>
</evidence>
<reference evidence="12 13" key="1">
    <citation type="submission" date="2016-07" db="EMBL/GenBank/DDBJ databases">
        <title>Pervasive Adenine N6-methylation of Active Genes in Fungi.</title>
        <authorList>
            <consortium name="DOE Joint Genome Institute"/>
            <person name="Mondo S.J."/>
            <person name="Dannebaum R.O."/>
            <person name="Kuo R.C."/>
            <person name="Labutti K."/>
            <person name="Haridas S."/>
            <person name="Kuo A."/>
            <person name="Salamov A."/>
            <person name="Ahrendt S.R."/>
            <person name="Lipzen A."/>
            <person name="Sullivan W."/>
            <person name="Andreopoulos W.B."/>
            <person name="Clum A."/>
            <person name="Lindquist E."/>
            <person name="Daum C."/>
            <person name="Ramamoorthy G.K."/>
            <person name="Gryganskyi A."/>
            <person name="Culley D."/>
            <person name="Magnuson J.K."/>
            <person name="James T.Y."/>
            <person name="O'Malley M.A."/>
            <person name="Stajich J.E."/>
            <person name="Spatafora J.W."/>
            <person name="Visel A."/>
            <person name="Grigoriev I.V."/>
        </authorList>
    </citation>
    <scope>NUCLEOTIDE SEQUENCE [LARGE SCALE GENOMIC DNA]</scope>
    <source>
        <strain evidence="12 13">NRRL 3116</strain>
    </source>
</reference>
<keyword evidence="13" id="KW-1185">Reference proteome</keyword>
<dbReference type="PROSITE" id="PS50082">
    <property type="entry name" value="WD_REPEATS_2"/>
    <property type="match status" value="1"/>
</dbReference>
<evidence type="ECO:0000256" key="6">
    <source>
        <dbReference type="ARBA" id="ARBA00022737"/>
    </source>
</evidence>
<comment type="subcellular location">
    <subcellularLocation>
        <location evidence="2">Cytoplasm</location>
    </subcellularLocation>
    <subcellularLocation>
        <location evidence="1">Nucleus</location>
    </subcellularLocation>
</comment>
<keyword evidence="5 10" id="KW-0853">WD repeat</keyword>
<keyword evidence="6" id="KW-0677">Repeat</keyword>
<dbReference type="GeneID" id="33569418"/>
<sequence>MCTGSASTGIRSLAINPSRTLLAVGSGEPFQVTVYSLPEFVPVGSMYGHTDLVFSLTWVSDTVLVTGSRDGSMKVWTMRSPVLTTLPTISGEVEVRLSDLTKSEDNTKIRDLTFNRKTQQLMTLTTEGFVKLWDCGNYAHLSKIKLPYANETVCLSTNSEANLYAVGSQTHISIIDPRVVNVVHNIESCDEGWGVRSLDFKSHIVTTGGGYGRIGFYDMRAQRYLKGFDDGKNTRYYQDIGRGWLNRDTAYAATISGLSIRNAIYAMEYDSTGTRLLASGGPLQLGLSGAYVGLWE</sequence>
<feature type="repeat" description="WD" evidence="10">
    <location>
        <begin position="46"/>
        <end position="80"/>
    </location>
</feature>
<evidence type="ECO:0000256" key="9">
    <source>
        <dbReference type="ARBA" id="ARBA00038022"/>
    </source>
</evidence>
<evidence type="ECO:0000313" key="13">
    <source>
        <dbReference type="Proteomes" id="UP000193648"/>
    </source>
</evidence>
<dbReference type="SMART" id="SM00320">
    <property type="entry name" value="WD40"/>
    <property type="match status" value="2"/>
</dbReference>
<dbReference type="SUPFAM" id="SSF50978">
    <property type="entry name" value="WD40 repeat-like"/>
    <property type="match status" value="1"/>
</dbReference>
<dbReference type="InterPro" id="IPR051191">
    <property type="entry name" value="DCAF12"/>
</dbReference>
<comment type="caution">
    <text evidence="12">The sequence shown here is derived from an EMBL/GenBank/DDBJ whole genome shotgun (WGS) entry which is preliminary data.</text>
</comment>
<dbReference type="PANTHER" id="PTHR19860">
    <property type="entry name" value="DDB1- AND CUL4-ASSOCIATED FACTOR 12-RELATED"/>
    <property type="match status" value="1"/>
</dbReference>
<dbReference type="GO" id="GO:0080008">
    <property type="term" value="C:Cul4-RING E3 ubiquitin ligase complex"/>
    <property type="evidence" value="ECO:0007669"/>
    <property type="project" value="TreeGrafter"/>
</dbReference>
<dbReference type="RefSeq" id="XP_021884117.1">
    <property type="nucleotide sequence ID" value="XM_022027575.1"/>
</dbReference>
<dbReference type="Pfam" id="PF23760">
    <property type="entry name" value="Beta-prop_DCAF12"/>
    <property type="match status" value="1"/>
</dbReference>
<gene>
    <name evidence="12" type="ORF">BCR41DRAFT_384455</name>
</gene>
<evidence type="ECO:0000256" key="1">
    <source>
        <dbReference type="ARBA" id="ARBA00004123"/>
    </source>
</evidence>
<dbReference type="EMBL" id="MCFF01000007">
    <property type="protein sequence ID" value="ORZ26352.1"/>
    <property type="molecule type" value="Genomic_DNA"/>
</dbReference>
<proteinExistence type="inferred from homology"/>
<accession>A0A1Y2GZW1</accession>
<dbReference type="PANTHER" id="PTHR19860:SF16">
    <property type="entry name" value="DDB1- AND CUL4-ASSOCIATED FACTOR 12"/>
    <property type="match status" value="1"/>
</dbReference>
<dbReference type="AlphaFoldDB" id="A0A1Y2GZW1"/>